<dbReference type="PANTHER" id="PTHR45266:SF3">
    <property type="entry name" value="OXALOACETATE DECARBOXYLASE ALPHA CHAIN"/>
    <property type="match status" value="1"/>
</dbReference>
<sequence length="153" mass="17250">MKIRKIKKLIALIEKSDIFKFEISKGKKTLRINRISSNSKILLSNNHSLKINEDKDISNSIEINSKTRTPITKSATEHKVRSPIVGTFYRAPNPEAEPFIEIGQNVNVGDPICIIEAMKMMNKIESDKTGTVKAILLENGDTVEYNEPIIIIE</sequence>
<feature type="domain" description="Lipoyl-binding" evidence="10">
    <location>
        <begin position="77"/>
        <end position="153"/>
    </location>
</feature>
<dbReference type="GO" id="GO:0009317">
    <property type="term" value="C:acetyl-CoA carboxylase complex"/>
    <property type="evidence" value="ECO:0007669"/>
    <property type="project" value="InterPro"/>
</dbReference>
<dbReference type="PROSITE" id="PS50968">
    <property type="entry name" value="BIOTINYL_LIPOYL"/>
    <property type="match status" value="1"/>
</dbReference>
<evidence type="ECO:0000256" key="7">
    <source>
        <dbReference type="ARBA" id="ARBA00023160"/>
    </source>
</evidence>
<comment type="function">
    <text evidence="1 9">This protein is a component of the acetyl coenzyme A carboxylase complex; first, biotin carboxylase catalyzes the carboxylation of the carrier protein and then the transcarboxylase transfers the carboxyl group to form malonyl-CoA.</text>
</comment>
<keyword evidence="5 9" id="KW-0276">Fatty acid metabolism</keyword>
<dbReference type="CDD" id="cd06850">
    <property type="entry name" value="biotinyl_domain"/>
    <property type="match status" value="1"/>
</dbReference>
<keyword evidence="8 9" id="KW-0092">Biotin</keyword>
<comment type="pathway">
    <text evidence="2 9">Lipid metabolism; fatty acid biosynthesis.</text>
</comment>
<dbReference type="PANTHER" id="PTHR45266">
    <property type="entry name" value="OXALOACETATE DECARBOXYLASE ALPHA CHAIN"/>
    <property type="match status" value="1"/>
</dbReference>
<dbReference type="FunFam" id="2.40.50.100:FF:000003">
    <property type="entry name" value="Acetyl-CoA carboxylase biotin carboxyl carrier protein"/>
    <property type="match status" value="1"/>
</dbReference>
<dbReference type="AlphaFoldDB" id="A0A0M6W757"/>
<evidence type="ECO:0000256" key="1">
    <source>
        <dbReference type="ARBA" id="ARBA00003761"/>
    </source>
</evidence>
<evidence type="ECO:0000313" key="11">
    <source>
        <dbReference type="EMBL" id="CRK85600.1"/>
    </source>
</evidence>
<evidence type="ECO:0000256" key="8">
    <source>
        <dbReference type="ARBA" id="ARBA00023267"/>
    </source>
</evidence>
<keyword evidence="6 9" id="KW-0443">Lipid metabolism</keyword>
<evidence type="ECO:0000256" key="4">
    <source>
        <dbReference type="ARBA" id="ARBA00022516"/>
    </source>
</evidence>
<evidence type="ECO:0000256" key="6">
    <source>
        <dbReference type="ARBA" id="ARBA00023098"/>
    </source>
</evidence>
<dbReference type="InterPro" id="IPR050709">
    <property type="entry name" value="Biotin_Carboxyl_Carrier/Decarb"/>
</dbReference>
<evidence type="ECO:0000256" key="9">
    <source>
        <dbReference type="RuleBase" id="RU364072"/>
    </source>
</evidence>
<gene>
    <name evidence="11" type="primary">accB</name>
    <name evidence="11" type="ORF">SOFFGTOCOR_0160</name>
</gene>
<dbReference type="InterPro" id="IPR001882">
    <property type="entry name" value="Biotin_BS"/>
</dbReference>
<dbReference type="Proteomes" id="UP000242301">
    <property type="component" value="Unassembled WGS sequence"/>
</dbReference>
<dbReference type="PRINTS" id="PR01071">
    <property type="entry name" value="ACOABIOTINCC"/>
</dbReference>
<dbReference type="InterPro" id="IPR000089">
    <property type="entry name" value="Biotin_lipoyl"/>
</dbReference>
<keyword evidence="7 9" id="KW-0275">Fatty acid biosynthesis</keyword>
<dbReference type="EMBL" id="CVRF01000001">
    <property type="protein sequence ID" value="CRK85600.1"/>
    <property type="molecule type" value="Genomic_DNA"/>
</dbReference>
<reference evidence="12" key="1">
    <citation type="submission" date="2015-05" db="EMBL/GenBank/DDBJ databases">
        <authorList>
            <person name="Manzano-Marin A."/>
        </authorList>
    </citation>
    <scope>NUCLEOTIDE SEQUENCE [LARGE SCALE GENOMIC DNA]</scope>
    <source>
        <strain evidence="12">officinalis</strain>
    </source>
</reference>
<evidence type="ECO:0000259" key="10">
    <source>
        <dbReference type="PROSITE" id="PS50968"/>
    </source>
</evidence>
<protein>
    <recommendedName>
        <fullName evidence="3 9">Biotin carboxyl carrier protein of acetyl-CoA carboxylase</fullName>
    </recommendedName>
</protein>
<dbReference type="NCBIfam" id="TIGR00531">
    <property type="entry name" value="BCCP"/>
    <property type="match status" value="1"/>
</dbReference>
<dbReference type="Pfam" id="PF00364">
    <property type="entry name" value="Biotin_lipoyl"/>
    <property type="match status" value="1"/>
</dbReference>
<evidence type="ECO:0000256" key="3">
    <source>
        <dbReference type="ARBA" id="ARBA00017562"/>
    </source>
</evidence>
<dbReference type="UniPathway" id="UPA00094"/>
<proteinExistence type="predicted"/>
<evidence type="ECO:0000313" key="12">
    <source>
        <dbReference type="Proteomes" id="UP000242301"/>
    </source>
</evidence>
<evidence type="ECO:0000256" key="5">
    <source>
        <dbReference type="ARBA" id="ARBA00022832"/>
    </source>
</evidence>
<dbReference type="SUPFAM" id="SSF51230">
    <property type="entry name" value="Single hybrid motif"/>
    <property type="match status" value="1"/>
</dbReference>
<dbReference type="Gene3D" id="2.40.50.100">
    <property type="match status" value="1"/>
</dbReference>
<dbReference type="InterPro" id="IPR001249">
    <property type="entry name" value="AcCoA_biotinCC"/>
</dbReference>
<organism evidence="11 12">
    <name type="scientific">Candidatus Providencia siddallii</name>
    <dbReference type="NCBI Taxonomy" id="1715285"/>
    <lineage>
        <taxon>Bacteria</taxon>
        <taxon>Pseudomonadati</taxon>
        <taxon>Pseudomonadota</taxon>
        <taxon>Gammaproteobacteria</taxon>
        <taxon>Enterobacterales</taxon>
        <taxon>Morganellaceae</taxon>
        <taxon>Providencia</taxon>
    </lineage>
</organism>
<accession>A0A0M6W757</accession>
<dbReference type="GO" id="GO:0006633">
    <property type="term" value="P:fatty acid biosynthetic process"/>
    <property type="evidence" value="ECO:0007669"/>
    <property type="project" value="UniProtKB-UniPathway"/>
</dbReference>
<dbReference type="PROSITE" id="PS00188">
    <property type="entry name" value="BIOTIN"/>
    <property type="match status" value="1"/>
</dbReference>
<keyword evidence="4 9" id="KW-0444">Lipid biosynthesis</keyword>
<keyword evidence="12" id="KW-1185">Reference proteome</keyword>
<dbReference type="GO" id="GO:0003989">
    <property type="term" value="F:acetyl-CoA carboxylase activity"/>
    <property type="evidence" value="ECO:0007669"/>
    <property type="project" value="InterPro"/>
</dbReference>
<dbReference type="InterPro" id="IPR011053">
    <property type="entry name" value="Single_hybrid_motif"/>
</dbReference>
<dbReference type="STRING" id="1715285.SOFFGTOCOR_0160"/>
<evidence type="ECO:0000256" key="2">
    <source>
        <dbReference type="ARBA" id="ARBA00005194"/>
    </source>
</evidence>
<name>A0A0M6W757_9GAMM</name>